<proteinExistence type="predicted"/>
<dbReference type="NCBIfam" id="TIGR01640">
    <property type="entry name" value="F_box_assoc_1"/>
    <property type="match status" value="1"/>
</dbReference>
<dbReference type="OrthoDB" id="1588980at2759"/>
<dbReference type="InterPro" id="IPR001810">
    <property type="entry name" value="F-box_dom"/>
</dbReference>
<gene>
    <name evidence="3" type="ORF">F8388_024394</name>
    <name evidence="2" type="ORF">G4B88_031229</name>
</gene>
<dbReference type="EMBL" id="JAATIQ010000791">
    <property type="protein sequence ID" value="KAF4347612.1"/>
    <property type="molecule type" value="Genomic_DNA"/>
</dbReference>
<evidence type="ECO:0000313" key="2">
    <source>
        <dbReference type="EMBL" id="KAF4347612.1"/>
    </source>
</evidence>
<dbReference type="InterPro" id="IPR017451">
    <property type="entry name" value="F-box-assoc_interact_dom"/>
</dbReference>
<protein>
    <recommendedName>
        <fullName evidence="1">F-box domain-containing protein</fullName>
    </recommendedName>
</protein>
<evidence type="ECO:0000313" key="5">
    <source>
        <dbReference type="Proteomes" id="UP000583929"/>
    </source>
</evidence>
<dbReference type="Pfam" id="PF08268">
    <property type="entry name" value="FBA_3"/>
    <property type="match status" value="1"/>
</dbReference>
<name>A0A7J6DSZ4_CANSA</name>
<sequence length="373" mass="43663">MGFHGHGLAHHLDYHHTGRKMNRFWLIPNEIVENILLRVDDIDSLRDDCRFVCKSWFNLINDPLFSIKHHQYHKNAKKKKMVSFLCLHGLGDRYNHSETFLSLVTVSDDFHCHIEKVNVFLEIRQRLQISHCNGIIHMFSKNHLSSLLFNPTIRGYKFVRGPDPPPNSNVDVRGSGFGYDAKSNIYKLVKIFGDVKAMVHTLGTSSSSWREVKFDHLEGKMLFPGIYCKGAYYWLCRRMNGVIRNRLMILCFEMCDEKFGVVPIPIPCSNEEEFILGEWNESVALLNIYQMWVMVDDGIRIKWILCLKFGPLPPLYFPMNFWKEDEILLKSYRDEDGVVSYNIRTKQLRRVYVPGRMFYCTHAIPSLKTLFSV</sequence>
<dbReference type="InterPro" id="IPR036047">
    <property type="entry name" value="F-box-like_dom_sf"/>
</dbReference>
<dbReference type="EMBL" id="JAATIP010000406">
    <property type="protein sequence ID" value="KAF4349126.1"/>
    <property type="molecule type" value="Genomic_DNA"/>
</dbReference>
<keyword evidence="5" id="KW-1185">Reference proteome</keyword>
<evidence type="ECO:0000313" key="4">
    <source>
        <dbReference type="Proteomes" id="UP000525078"/>
    </source>
</evidence>
<dbReference type="AlphaFoldDB" id="A0A7J6DSZ4"/>
<feature type="domain" description="F-box" evidence="1">
    <location>
        <begin position="27"/>
        <end position="69"/>
    </location>
</feature>
<comment type="caution">
    <text evidence="3">The sequence shown here is derived from an EMBL/GenBank/DDBJ whole genome shotgun (WGS) entry which is preliminary data.</text>
</comment>
<organism evidence="3 4">
    <name type="scientific">Cannabis sativa</name>
    <name type="common">Hemp</name>
    <name type="synonym">Marijuana</name>
    <dbReference type="NCBI Taxonomy" id="3483"/>
    <lineage>
        <taxon>Eukaryota</taxon>
        <taxon>Viridiplantae</taxon>
        <taxon>Streptophyta</taxon>
        <taxon>Embryophyta</taxon>
        <taxon>Tracheophyta</taxon>
        <taxon>Spermatophyta</taxon>
        <taxon>Magnoliopsida</taxon>
        <taxon>eudicotyledons</taxon>
        <taxon>Gunneridae</taxon>
        <taxon>Pentapetalae</taxon>
        <taxon>rosids</taxon>
        <taxon>fabids</taxon>
        <taxon>Rosales</taxon>
        <taxon>Cannabaceae</taxon>
        <taxon>Cannabis</taxon>
    </lineage>
</organism>
<dbReference type="Pfam" id="PF00646">
    <property type="entry name" value="F-box"/>
    <property type="match status" value="1"/>
</dbReference>
<dbReference type="SUPFAM" id="SSF81383">
    <property type="entry name" value="F-box domain"/>
    <property type="match status" value="1"/>
</dbReference>
<evidence type="ECO:0000259" key="1">
    <source>
        <dbReference type="SMART" id="SM00256"/>
    </source>
</evidence>
<dbReference type="SMART" id="SM00256">
    <property type="entry name" value="FBOX"/>
    <property type="match status" value="1"/>
</dbReference>
<evidence type="ECO:0000313" key="3">
    <source>
        <dbReference type="EMBL" id="KAF4349126.1"/>
    </source>
</evidence>
<dbReference type="InterPro" id="IPR050796">
    <property type="entry name" value="SCF_F-box_component"/>
</dbReference>
<reference evidence="4 5" key="1">
    <citation type="journal article" date="2020" name="bioRxiv">
        <title>Sequence and annotation of 42 cannabis genomes reveals extensive copy number variation in cannabinoid synthesis and pathogen resistance genes.</title>
        <authorList>
            <person name="Mckernan K.J."/>
            <person name="Helbert Y."/>
            <person name="Kane L.T."/>
            <person name="Ebling H."/>
            <person name="Zhang L."/>
            <person name="Liu B."/>
            <person name="Eaton Z."/>
            <person name="Mclaughlin S."/>
            <person name="Kingan S."/>
            <person name="Baybayan P."/>
            <person name="Concepcion G."/>
            <person name="Jordan M."/>
            <person name="Riva A."/>
            <person name="Barbazuk W."/>
            <person name="Harkins T."/>
        </authorList>
    </citation>
    <scope>NUCLEOTIDE SEQUENCE [LARGE SCALE GENOMIC DNA]</scope>
    <source>
        <strain evidence="4 5">cv. Jamaican Lion 4</strain>
        <strain evidence="2">Father</strain>
        <strain evidence="3">Mother</strain>
        <tissue evidence="3">Leaf</tissue>
    </source>
</reference>
<dbReference type="Proteomes" id="UP000525078">
    <property type="component" value="Unassembled WGS sequence"/>
</dbReference>
<dbReference type="PANTHER" id="PTHR31672:SF13">
    <property type="entry name" value="F-BOX PROTEIN CPR30-LIKE"/>
    <property type="match status" value="1"/>
</dbReference>
<dbReference type="Proteomes" id="UP000583929">
    <property type="component" value="Unassembled WGS sequence"/>
</dbReference>
<dbReference type="Gene3D" id="1.20.1280.50">
    <property type="match status" value="1"/>
</dbReference>
<dbReference type="InterPro" id="IPR013187">
    <property type="entry name" value="F-box-assoc_dom_typ3"/>
</dbReference>
<dbReference type="PANTHER" id="PTHR31672">
    <property type="entry name" value="BNACNNG10540D PROTEIN"/>
    <property type="match status" value="1"/>
</dbReference>
<accession>A0A7J6DSZ4</accession>